<dbReference type="Proteomes" id="UP001055125">
    <property type="component" value="Unassembled WGS sequence"/>
</dbReference>
<proteinExistence type="predicted"/>
<dbReference type="RefSeq" id="WP_238243344.1">
    <property type="nucleotide sequence ID" value="NZ_BPQP01000019.1"/>
</dbReference>
<evidence type="ECO:0000256" key="1">
    <source>
        <dbReference type="SAM" id="MobiDB-lite"/>
    </source>
</evidence>
<evidence type="ECO:0000313" key="3">
    <source>
        <dbReference type="EMBL" id="GJD94157.1"/>
    </source>
</evidence>
<reference evidence="3" key="1">
    <citation type="journal article" date="2021" name="Front. Microbiol.">
        <title>Comprehensive Comparative Genomics and Phenotyping of Methylobacterium Species.</title>
        <authorList>
            <person name="Alessa O."/>
            <person name="Ogura Y."/>
            <person name="Fujitani Y."/>
            <person name="Takami H."/>
            <person name="Hayashi T."/>
            <person name="Sahin N."/>
            <person name="Tani A."/>
        </authorList>
    </citation>
    <scope>NUCLEOTIDE SEQUENCE</scope>
    <source>
        <strain evidence="3">DSM 19015</strain>
    </source>
</reference>
<feature type="signal peptide" evidence="2">
    <location>
        <begin position="1"/>
        <end position="19"/>
    </location>
</feature>
<feature type="compositionally biased region" description="Gly residues" evidence="1">
    <location>
        <begin position="83"/>
        <end position="95"/>
    </location>
</feature>
<name>A0ABQ4RW10_9HYPH</name>
<keyword evidence="2" id="KW-0732">Signal</keyword>
<feature type="chain" id="PRO_5045671977" evidence="2">
    <location>
        <begin position="20"/>
        <end position="95"/>
    </location>
</feature>
<sequence length="95" mass="9307">MKTLILSTCALVLSSFVLVQMSTEADARSRYKKRGATISSSQNNTGGRAGRVISRGLTGADTINRSSAAGGNASQPSRAVGTGSAGGSGGSAGGS</sequence>
<protein>
    <submittedName>
        <fullName evidence="3">Uncharacterized protein</fullName>
    </submittedName>
</protein>
<feature type="region of interest" description="Disordered" evidence="1">
    <location>
        <begin position="28"/>
        <end position="95"/>
    </location>
</feature>
<comment type="caution">
    <text evidence="3">The sequence shown here is derived from an EMBL/GenBank/DDBJ whole genome shotgun (WGS) entry which is preliminary data.</text>
</comment>
<evidence type="ECO:0000313" key="4">
    <source>
        <dbReference type="Proteomes" id="UP001055125"/>
    </source>
</evidence>
<reference evidence="3" key="2">
    <citation type="submission" date="2021-08" db="EMBL/GenBank/DDBJ databases">
        <authorList>
            <person name="Tani A."/>
            <person name="Ola A."/>
            <person name="Ogura Y."/>
            <person name="Katsura K."/>
            <person name="Hayashi T."/>
        </authorList>
    </citation>
    <scope>NUCLEOTIDE SEQUENCE</scope>
    <source>
        <strain evidence="3">DSM 19015</strain>
    </source>
</reference>
<dbReference type="EMBL" id="BPQP01000019">
    <property type="protein sequence ID" value="GJD94157.1"/>
    <property type="molecule type" value="Genomic_DNA"/>
</dbReference>
<accession>A0ABQ4RW10</accession>
<evidence type="ECO:0000256" key="2">
    <source>
        <dbReference type="SAM" id="SignalP"/>
    </source>
</evidence>
<organism evidence="3 4">
    <name type="scientific">Methylobacterium iners</name>
    <dbReference type="NCBI Taxonomy" id="418707"/>
    <lineage>
        <taxon>Bacteria</taxon>
        <taxon>Pseudomonadati</taxon>
        <taxon>Pseudomonadota</taxon>
        <taxon>Alphaproteobacteria</taxon>
        <taxon>Hyphomicrobiales</taxon>
        <taxon>Methylobacteriaceae</taxon>
        <taxon>Methylobacterium</taxon>
    </lineage>
</organism>
<feature type="compositionally biased region" description="Polar residues" evidence="1">
    <location>
        <begin position="61"/>
        <end position="77"/>
    </location>
</feature>
<keyword evidence="4" id="KW-1185">Reference proteome</keyword>
<gene>
    <name evidence="3" type="ORF">OCOJLMKI_1359</name>
</gene>
<feature type="compositionally biased region" description="Polar residues" evidence="1">
    <location>
        <begin position="37"/>
        <end position="46"/>
    </location>
</feature>